<dbReference type="AlphaFoldDB" id="A0A974S2S2"/>
<name>A0A974S2S2_9SPHN</name>
<dbReference type="KEGG" id="sari:H5J25_09660"/>
<protein>
    <submittedName>
        <fullName evidence="1">Uncharacterized protein</fullName>
    </submittedName>
</protein>
<reference evidence="2" key="1">
    <citation type="submission" date="2020-09" db="EMBL/GenBank/DDBJ databases">
        <title>Sphingomonas sp., a new species isolated from pork steak.</title>
        <authorList>
            <person name="Heidler von Heilborn D."/>
        </authorList>
    </citation>
    <scope>NUCLEOTIDE SEQUENCE [LARGE SCALE GENOMIC DNA]</scope>
</reference>
<evidence type="ECO:0000313" key="1">
    <source>
        <dbReference type="EMBL" id="QQV75879.1"/>
    </source>
</evidence>
<dbReference type="Proteomes" id="UP000595894">
    <property type="component" value="Chromosome"/>
</dbReference>
<proteinExistence type="predicted"/>
<organism evidence="1 2">
    <name type="scientific">Sphingomonas aliaeris</name>
    <dbReference type="NCBI Taxonomy" id="2759526"/>
    <lineage>
        <taxon>Bacteria</taxon>
        <taxon>Pseudomonadati</taxon>
        <taxon>Pseudomonadota</taxon>
        <taxon>Alphaproteobacteria</taxon>
        <taxon>Sphingomonadales</taxon>
        <taxon>Sphingomonadaceae</taxon>
        <taxon>Sphingomonas</taxon>
    </lineage>
</organism>
<dbReference type="RefSeq" id="WP_202090495.1">
    <property type="nucleotide sequence ID" value="NZ_CP061035.1"/>
</dbReference>
<sequence length="304" mass="33510">MSERLARFIDRELAAPVGPEIRAVADAVNARLGGIAVLFYGSSLRTGDLEGVLDFYVLTENAKGTLLRRAGMRWLWPDVSFHEVEVGGKILRAKVATMPLATFEQATRGSFVDTTIWTRFVQPSALLSASDPLVERRVKRAIADAAITAASFAAVLGPERGRPANYWLALFRETYRAEMRVEPPGREKQILVYDPARYDALLGIAWEAGGIAFSADADSVAPFIAFAPYEALTAAWISRVRLGKALNIARLIKATFTFEGAARYGLWKVQRHTGVDVALTPWRERHPVLAAPGVLWRVLRTQSS</sequence>
<accession>A0A974S2S2</accession>
<evidence type="ECO:0000313" key="2">
    <source>
        <dbReference type="Proteomes" id="UP000595894"/>
    </source>
</evidence>
<dbReference type="EMBL" id="CP061035">
    <property type="protein sequence ID" value="QQV75879.1"/>
    <property type="molecule type" value="Genomic_DNA"/>
</dbReference>
<keyword evidence="2" id="KW-1185">Reference proteome</keyword>
<gene>
    <name evidence="1" type="ORF">H5J25_09660</name>
</gene>